<dbReference type="SMART" id="SM00382">
    <property type="entry name" value="AAA"/>
    <property type="match status" value="1"/>
</dbReference>
<dbReference type="RefSeq" id="WP_373301391.1">
    <property type="nucleotide sequence ID" value="NZ_BMWE01000008.1"/>
</dbReference>
<feature type="compositionally biased region" description="Low complexity" evidence="7">
    <location>
        <begin position="10"/>
        <end position="21"/>
    </location>
</feature>
<organism evidence="9 10">
    <name type="scientific">Streptomyces djakartensis</name>
    <dbReference type="NCBI Taxonomy" id="68193"/>
    <lineage>
        <taxon>Bacteria</taxon>
        <taxon>Bacillati</taxon>
        <taxon>Actinomycetota</taxon>
        <taxon>Actinomycetes</taxon>
        <taxon>Kitasatosporales</taxon>
        <taxon>Streptomycetaceae</taxon>
        <taxon>Streptomyces</taxon>
    </lineage>
</organism>
<keyword evidence="10" id="KW-1185">Reference proteome</keyword>
<evidence type="ECO:0000256" key="7">
    <source>
        <dbReference type="SAM" id="MobiDB-lite"/>
    </source>
</evidence>
<dbReference type="SUPFAM" id="SSF52540">
    <property type="entry name" value="P-loop containing nucleoside triphosphate hydrolases"/>
    <property type="match status" value="1"/>
</dbReference>
<gene>
    <name evidence="9" type="ORF">GCM10010384_31070</name>
</gene>
<comment type="similarity">
    <text evidence="2">Belongs to the ABC transporter superfamily.</text>
</comment>
<keyword evidence="4" id="KW-0547">Nucleotide-binding</keyword>
<feature type="region of interest" description="Disordered" evidence="7">
    <location>
        <begin position="1"/>
        <end position="29"/>
    </location>
</feature>
<keyword evidence="5 9" id="KW-0067">ATP-binding</keyword>
<dbReference type="PANTHER" id="PTHR42711">
    <property type="entry name" value="ABC TRANSPORTER ATP-BINDING PROTEIN"/>
    <property type="match status" value="1"/>
</dbReference>
<dbReference type="GO" id="GO:0005524">
    <property type="term" value="F:ATP binding"/>
    <property type="evidence" value="ECO:0007669"/>
    <property type="project" value="UniProtKB-KW"/>
</dbReference>
<evidence type="ECO:0000256" key="1">
    <source>
        <dbReference type="ARBA" id="ARBA00004202"/>
    </source>
</evidence>
<reference evidence="10" key="1">
    <citation type="journal article" date="2019" name="Int. J. Syst. Evol. Microbiol.">
        <title>The Global Catalogue of Microorganisms (GCM) 10K type strain sequencing project: providing services to taxonomists for standard genome sequencing and annotation.</title>
        <authorList>
            <consortium name="The Broad Institute Genomics Platform"/>
            <consortium name="The Broad Institute Genome Sequencing Center for Infectious Disease"/>
            <person name="Wu L."/>
            <person name="Ma J."/>
        </authorList>
    </citation>
    <scope>NUCLEOTIDE SEQUENCE [LARGE SCALE GENOMIC DNA]</scope>
    <source>
        <strain evidence="10">JCM 4957</strain>
    </source>
</reference>
<dbReference type="Pfam" id="PF00005">
    <property type="entry name" value="ABC_tran"/>
    <property type="match status" value="1"/>
</dbReference>
<dbReference type="Proteomes" id="UP000653308">
    <property type="component" value="Unassembled WGS sequence"/>
</dbReference>
<evidence type="ECO:0000256" key="4">
    <source>
        <dbReference type="ARBA" id="ARBA00022741"/>
    </source>
</evidence>
<comment type="caution">
    <text evidence="9">The sequence shown here is derived from an EMBL/GenBank/DDBJ whole genome shotgun (WGS) entry which is preliminary data.</text>
</comment>
<dbReference type="InterPro" id="IPR050763">
    <property type="entry name" value="ABC_transporter_ATP-binding"/>
</dbReference>
<evidence type="ECO:0000313" key="10">
    <source>
        <dbReference type="Proteomes" id="UP000653308"/>
    </source>
</evidence>
<dbReference type="Gene3D" id="3.40.50.300">
    <property type="entry name" value="P-loop containing nucleotide triphosphate hydrolases"/>
    <property type="match status" value="1"/>
</dbReference>
<dbReference type="CDD" id="cd03230">
    <property type="entry name" value="ABC_DR_subfamily_A"/>
    <property type="match status" value="1"/>
</dbReference>
<comment type="subcellular location">
    <subcellularLocation>
        <location evidence="1">Cell membrane</location>
        <topology evidence="1">Peripheral membrane protein</topology>
    </subcellularLocation>
</comment>
<dbReference type="PROSITE" id="PS50893">
    <property type="entry name" value="ABC_TRANSPORTER_2"/>
    <property type="match status" value="1"/>
</dbReference>
<keyword evidence="3" id="KW-0813">Transport</keyword>
<evidence type="ECO:0000256" key="2">
    <source>
        <dbReference type="ARBA" id="ARBA00005417"/>
    </source>
</evidence>
<evidence type="ECO:0000256" key="5">
    <source>
        <dbReference type="ARBA" id="ARBA00022840"/>
    </source>
</evidence>
<dbReference type="PANTHER" id="PTHR42711:SF5">
    <property type="entry name" value="ABC TRANSPORTER ATP-BINDING PROTEIN NATA"/>
    <property type="match status" value="1"/>
</dbReference>
<evidence type="ECO:0000259" key="8">
    <source>
        <dbReference type="PROSITE" id="PS50893"/>
    </source>
</evidence>
<evidence type="ECO:0000256" key="6">
    <source>
        <dbReference type="ARBA" id="ARBA00023251"/>
    </source>
</evidence>
<dbReference type="InterPro" id="IPR017871">
    <property type="entry name" value="ABC_transporter-like_CS"/>
</dbReference>
<sequence>MTNTHALAKAGEAGEAGEAGSSPPPGSDTVIDVRDLRMRYRSQDVLKGVGFTARRGEVVVLLGPNGAGKTTTIEVLEGFRMRSGGDVTVLGTDPAGGDERWRARLGIVLQSWRDHGKWRVRELLAHLGSYYAPYSTTLIQRPWDADELLAAVGLTEQAEKRIGTLSGGQRRRLDVAIGIVGRPELLFLDEPTAGLDPEARNEFHGLVRSLADENTTVLMTTHDLVEAEKLADRILILAGGRIVADGPAAELSRRASAEVTVRWTLDGRPFEEATAQPTRFVRRLFEEHGEAIGGLEVRRASLEDTYLTMVRELEAGDASGERAAHALGEGAR</sequence>
<dbReference type="InterPro" id="IPR003593">
    <property type="entry name" value="AAA+_ATPase"/>
</dbReference>
<feature type="domain" description="ABC transporter" evidence="8">
    <location>
        <begin position="31"/>
        <end position="264"/>
    </location>
</feature>
<dbReference type="EMBL" id="BMWE01000008">
    <property type="protein sequence ID" value="GGY22136.1"/>
    <property type="molecule type" value="Genomic_DNA"/>
</dbReference>
<accession>A0ABQ2ZT99</accession>
<protein>
    <submittedName>
        <fullName evidence="9">Multidrug ABC transporter ATP-binding protein</fullName>
    </submittedName>
</protein>
<evidence type="ECO:0000313" key="9">
    <source>
        <dbReference type="EMBL" id="GGY22136.1"/>
    </source>
</evidence>
<dbReference type="InterPro" id="IPR027417">
    <property type="entry name" value="P-loop_NTPase"/>
</dbReference>
<keyword evidence="6" id="KW-0046">Antibiotic resistance</keyword>
<dbReference type="PROSITE" id="PS00211">
    <property type="entry name" value="ABC_TRANSPORTER_1"/>
    <property type="match status" value="1"/>
</dbReference>
<dbReference type="InterPro" id="IPR003439">
    <property type="entry name" value="ABC_transporter-like_ATP-bd"/>
</dbReference>
<evidence type="ECO:0000256" key="3">
    <source>
        <dbReference type="ARBA" id="ARBA00022448"/>
    </source>
</evidence>
<name>A0ABQ2ZT99_9ACTN</name>
<proteinExistence type="inferred from homology"/>